<organism evidence="2 3">
    <name type="scientific">Termitidicoccus mucosus</name>
    <dbReference type="NCBI Taxonomy" id="1184151"/>
    <lineage>
        <taxon>Bacteria</taxon>
        <taxon>Pseudomonadati</taxon>
        <taxon>Verrucomicrobiota</taxon>
        <taxon>Opitutia</taxon>
        <taxon>Opitutales</taxon>
        <taxon>Opitutaceae</taxon>
        <taxon>Termitidicoccus</taxon>
    </lineage>
</organism>
<gene>
    <name evidence="2" type="ORF">AW736_20210</name>
</gene>
<dbReference type="STRING" id="1184151.AW736_20210"/>
<keyword evidence="3" id="KW-1185">Reference proteome</keyword>
<dbReference type="RefSeq" id="WP_084442510.1">
    <property type="nucleotide sequence ID" value="NZ_CP109796.1"/>
</dbReference>
<reference evidence="2 3" key="1">
    <citation type="submission" date="2016-01" db="EMBL/GenBank/DDBJ databases">
        <title>High potential of lignocellulose degradation of a new Verrucomicrobia species.</title>
        <authorList>
            <person name="Wang Y."/>
            <person name="Shi Y."/>
            <person name="Qiu Z."/>
            <person name="Liu S."/>
            <person name="Yang H."/>
        </authorList>
    </citation>
    <scope>NUCLEOTIDE SEQUENCE [LARGE SCALE GENOMIC DNA]</scope>
    <source>
        <strain evidence="2 3">TSB47</strain>
    </source>
</reference>
<dbReference type="AlphaFoldDB" id="A0A178ICW6"/>
<sequence length="234" mass="26599">MLKFLIAQACTSLANLLLERLRNKVPVGMNREEFRLCVLSFSQFGEDLAALRLAQNMGIDHGIYVDVGAFHPIHLSNTLLLYKKRWRGVNIDTNPQKIDLFNKLRPGDCNVCAAISDIPAFYKTQNAGRTTETISILEHPSATGARTQTLDQVLARSPFANQPIDYLNIDCEKHDIHVLKSVSLETYRPAFLSIEALDFAAEQEIRQYLEPKGYSLCEKIHWTLFFKSLQRSSR</sequence>
<accession>A0A178ICW6</accession>
<dbReference type="EMBL" id="LRRQ01000155">
    <property type="protein sequence ID" value="OAM87863.1"/>
    <property type="molecule type" value="Genomic_DNA"/>
</dbReference>
<evidence type="ECO:0000259" key="1">
    <source>
        <dbReference type="Pfam" id="PF05050"/>
    </source>
</evidence>
<comment type="caution">
    <text evidence="2">The sequence shown here is derived from an EMBL/GenBank/DDBJ whole genome shotgun (WGS) entry which is preliminary data.</text>
</comment>
<evidence type="ECO:0000313" key="2">
    <source>
        <dbReference type="EMBL" id="OAM87863.1"/>
    </source>
</evidence>
<name>A0A178ICW6_9BACT</name>
<dbReference type="OrthoDB" id="176724at2"/>
<dbReference type="SUPFAM" id="SSF53335">
    <property type="entry name" value="S-adenosyl-L-methionine-dependent methyltransferases"/>
    <property type="match status" value="1"/>
</dbReference>
<dbReference type="Proteomes" id="UP000078486">
    <property type="component" value="Unassembled WGS sequence"/>
</dbReference>
<proteinExistence type="predicted"/>
<feature type="domain" description="Methyltransferase FkbM" evidence="1">
    <location>
        <begin position="66"/>
        <end position="215"/>
    </location>
</feature>
<protein>
    <recommendedName>
        <fullName evidence="1">Methyltransferase FkbM domain-containing protein</fullName>
    </recommendedName>
</protein>
<dbReference type="Gene3D" id="3.40.50.150">
    <property type="entry name" value="Vaccinia Virus protein VP39"/>
    <property type="match status" value="1"/>
</dbReference>
<evidence type="ECO:0000313" key="3">
    <source>
        <dbReference type="Proteomes" id="UP000078486"/>
    </source>
</evidence>
<dbReference type="InterPro" id="IPR029063">
    <property type="entry name" value="SAM-dependent_MTases_sf"/>
</dbReference>
<dbReference type="Pfam" id="PF05050">
    <property type="entry name" value="Methyltransf_21"/>
    <property type="match status" value="1"/>
</dbReference>
<dbReference type="InterPro" id="IPR006342">
    <property type="entry name" value="FkbM_mtfrase"/>
</dbReference>